<feature type="domain" description="J" evidence="3">
    <location>
        <begin position="57"/>
        <end position="129"/>
    </location>
</feature>
<dbReference type="SUPFAM" id="SSF47144">
    <property type="entry name" value="HSC20 (HSCB), C-terminal oligomerisation domain"/>
    <property type="match status" value="1"/>
</dbReference>
<protein>
    <submittedName>
        <fullName evidence="5">Iron-sulfur cluster co-chaperone protein HscB, mitochondrial</fullName>
    </submittedName>
</protein>
<dbReference type="InterPro" id="IPR036869">
    <property type="entry name" value="J_dom_sf"/>
</dbReference>
<evidence type="ECO:0000256" key="1">
    <source>
        <dbReference type="ARBA" id="ARBA00010476"/>
    </source>
</evidence>
<dbReference type="InterPro" id="IPR036386">
    <property type="entry name" value="HscB_C_sf"/>
</dbReference>
<organism evidence="4 5">
    <name type="scientific">Ceratosolen solmsi marchali</name>
    <dbReference type="NCBI Taxonomy" id="326594"/>
    <lineage>
        <taxon>Eukaryota</taxon>
        <taxon>Metazoa</taxon>
        <taxon>Ecdysozoa</taxon>
        <taxon>Arthropoda</taxon>
        <taxon>Hexapoda</taxon>
        <taxon>Insecta</taxon>
        <taxon>Pterygota</taxon>
        <taxon>Neoptera</taxon>
        <taxon>Endopterygota</taxon>
        <taxon>Hymenoptera</taxon>
        <taxon>Apocrita</taxon>
        <taxon>Proctotrupomorpha</taxon>
        <taxon>Chalcidoidea</taxon>
        <taxon>Agaonidae</taxon>
        <taxon>Agaoninae</taxon>
        <taxon>Ceratosolen</taxon>
    </lineage>
</organism>
<dbReference type="InterPro" id="IPR004640">
    <property type="entry name" value="HscB"/>
</dbReference>
<dbReference type="GO" id="GO:0005739">
    <property type="term" value="C:mitochondrion"/>
    <property type="evidence" value="ECO:0007669"/>
    <property type="project" value="TreeGrafter"/>
</dbReference>
<dbReference type="AlphaFoldDB" id="A0AAJ6VJE7"/>
<dbReference type="KEGG" id="csol:105359425"/>
<reference evidence="5" key="1">
    <citation type="submission" date="2025-08" db="UniProtKB">
        <authorList>
            <consortium name="RefSeq"/>
        </authorList>
    </citation>
    <scope>IDENTIFICATION</scope>
</reference>
<dbReference type="PANTHER" id="PTHR14021">
    <property type="entry name" value="IRON-SULFUR CLUSTER CO-CHAPERONE PROTEIN HSCB"/>
    <property type="match status" value="1"/>
</dbReference>
<proteinExistence type="inferred from homology"/>
<dbReference type="Pfam" id="PF00226">
    <property type="entry name" value="DnaJ"/>
    <property type="match status" value="1"/>
</dbReference>
<keyword evidence="2" id="KW-0143">Chaperone</keyword>
<dbReference type="Proteomes" id="UP000695007">
    <property type="component" value="Unplaced"/>
</dbReference>
<evidence type="ECO:0000256" key="2">
    <source>
        <dbReference type="ARBA" id="ARBA00023186"/>
    </source>
</evidence>
<dbReference type="PROSITE" id="PS50076">
    <property type="entry name" value="DNAJ_2"/>
    <property type="match status" value="1"/>
</dbReference>
<sequence>MHARLFLKHKNILIFQKGNILHFSDCFSKCWKCNYPHKSNFFCSKCNALQKLPKDLNYFDIIGVSKDFDVPVTDIQKKYRQLQSLLHPDKFGQKSEVEKEISRNVSSLVNKAYTTLLHPLDRGLYMLKLYNICIPEEKTSLDHEFLMKIMEKNEEIEKYSENVEKILEFTKENRITLVRLTKQISQAFHNKDIDQATKLLIKMKYYVNVDNKLKNFRQILGVIE</sequence>
<dbReference type="GO" id="GO:0051259">
    <property type="term" value="P:protein complex oligomerization"/>
    <property type="evidence" value="ECO:0007669"/>
    <property type="project" value="InterPro"/>
</dbReference>
<evidence type="ECO:0000259" key="3">
    <source>
        <dbReference type="PROSITE" id="PS50076"/>
    </source>
</evidence>
<dbReference type="Gene3D" id="1.20.1280.20">
    <property type="entry name" value="HscB, C-terminal domain"/>
    <property type="match status" value="1"/>
</dbReference>
<evidence type="ECO:0000313" key="4">
    <source>
        <dbReference type="Proteomes" id="UP000695007"/>
    </source>
</evidence>
<dbReference type="InterPro" id="IPR001623">
    <property type="entry name" value="DnaJ_domain"/>
</dbReference>
<dbReference type="NCBIfam" id="TIGR00714">
    <property type="entry name" value="hscB"/>
    <property type="match status" value="1"/>
</dbReference>
<dbReference type="GeneID" id="105359425"/>
<dbReference type="GO" id="GO:0001671">
    <property type="term" value="F:ATPase activator activity"/>
    <property type="evidence" value="ECO:0007669"/>
    <property type="project" value="InterPro"/>
</dbReference>
<dbReference type="CTD" id="5740624"/>
<dbReference type="GO" id="GO:0044571">
    <property type="term" value="P:[2Fe-2S] cluster assembly"/>
    <property type="evidence" value="ECO:0007669"/>
    <property type="project" value="InterPro"/>
</dbReference>
<dbReference type="PANTHER" id="PTHR14021:SF15">
    <property type="entry name" value="IRON-SULFUR CLUSTER CO-CHAPERONE PROTEIN HSCB"/>
    <property type="match status" value="1"/>
</dbReference>
<dbReference type="Gene3D" id="1.10.287.110">
    <property type="entry name" value="DnaJ domain"/>
    <property type="match status" value="1"/>
</dbReference>
<dbReference type="RefSeq" id="XP_011494334.1">
    <property type="nucleotide sequence ID" value="XM_011496032.1"/>
</dbReference>
<keyword evidence="4" id="KW-1185">Reference proteome</keyword>
<dbReference type="SUPFAM" id="SSF46565">
    <property type="entry name" value="Chaperone J-domain"/>
    <property type="match status" value="1"/>
</dbReference>
<dbReference type="CDD" id="cd06257">
    <property type="entry name" value="DnaJ"/>
    <property type="match status" value="1"/>
</dbReference>
<name>A0AAJ6VJE7_9HYME</name>
<dbReference type="Pfam" id="PF07743">
    <property type="entry name" value="HSCB_C"/>
    <property type="match status" value="1"/>
</dbReference>
<evidence type="ECO:0000313" key="5">
    <source>
        <dbReference type="RefSeq" id="XP_011494334.1"/>
    </source>
</evidence>
<accession>A0AAJ6VJE7</accession>
<comment type="similarity">
    <text evidence="1">Belongs to the HscB family.</text>
</comment>
<dbReference type="GO" id="GO:0051087">
    <property type="term" value="F:protein-folding chaperone binding"/>
    <property type="evidence" value="ECO:0007669"/>
    <property type="project" value="InterPro"/>
</dbReference>
<gene>
    <name evidence="5" type="primary">LOC105359425</name>
</gene>
<dbReference type="SMART" id="SM00271">
    <property type="entry name" value="DnaJ"/>
    <property type="match status" value="1"/>
</dbReference>
<dbReference type="InterPro" id="IPR009073">
    <property type="entry name" value="HscB_oligo_C"/>
</dbReference>